<protein>
    <submittedName>
        <fullName evidence="4">SGNH/GDSL hydrolase family protein</fullName>
    </submittedName>
</protein>
<feature type="domain" description="Carbohydrate esterase 2 N-terminal" evidence="3">
    <location>
        <begin position="43"/>
        <end position="145"/>
    </location>
</feature>
<dbReference type="InterPro" id="IPR013830">
    <property type="entry name" value="SGNH_hydro"/>
</dbReference>
<dbReference type="Proteomes" id="UP000323646">
    <property type="component" value="Unassembled WGS sequence"/>
</dbReference>
<dbReference type="InterPro" id="IPR037461">
    <property type="entry name" value="CtCE2-like_dom"/>
</dbReference>
<proteinExistence type="predicted"/>
<dbReference type="InterPro" id="IPR040794">
    <property type="entry name" value="CE2_N"/>
</dbReference>
<dbReference type="AlphaFoldDB" id="A0A5D6WA23"/>
<dbReference type="Pfam" id="PF13472">
    <property type="entry name" value="Lipase_GDSL_2"/>
    <property type="match status" value="1"/>
</dbReference>
<dbReference type="PANTHER" id="PTHR37834">
    <property type="entry name" value="GDSL-LIKE LIPASE/ACYLHYDROLASE DOMAIN PROTEIN (AFU_ORTHOLOGUE AFUA_2G00620)"/>
    <property type="match status" value="1"/>
</dbReference>
<evidence type="ECO:0000313" key="5">
    <source>
        <dbReference type="Proteomes" id="UP000323646"/>
    </source>
</evidence>
<dbReference type="Gene3D" id="3.40.50.1110">
    <property type="entry name" value="SGNH hydrolase"/>
    <property type="match status" value="1"/>
</dbReference>
<sequence>MFFKGNYSKRFRNVLILTGLGASLSAPIALAAAIPADSPNIQYFGRWDKQGNSVVTGQGAVYLKANFTGTSLKADLGGSPDVWWRVSIDDGEFRRFKPAGNETVLAEHLSKGDHKVLLVRSTEGEAGLSTFGGFTLDKKAKLLKPDRLKTRRLEFVGDSITAGAFNDRWQPGKYHDKEDNDQAYGPLLSRMLGADYSVLARSGEGVVLNYREQDHAAEMHTADRYWRTFCETENPADYNPVWDSRKFPVDAVIVSIGTNDFSLNHEPPGRYYFEAGFRNLLQEIRSVNPGKPIICVAPIPSIIGTNCAKWEANAVRELKESGEEDLYFIPVNDKEPLLSSDDFAGDDTHPIDKGHQKIASFLKDKVADILGWK</sequence>
<reference evidence="4 5" key="1">
    <citation type="submission" date="2019-08" db="EMBL/GenBank/DDBJ databases">
        <title>Selenomonas sp. mPRGC5 and Selenomonas sp. mPRGC8 isolated from ruminal fluid of dairy goat (Capra hircus).</title>
        <authorList>
            <person name="Poothong S."/>
            <person name="Nuengjamnong C."/>
            <person name="Tanasupawat S."/>
        </authorList>
    </citation>
    <scope>NUCLEOTIDE SEQUENCE [LARGE SCALE GENOMIC DNA]</scope>
    <source>
        <strain evidence="5">mPRGC5</strain>
    </source>
</reference>
<dbReference type="EMBL" id="VTOY01000001">
    <property type="protein sequence ID" value="TYZ24777.1"/>
    <property type="molecule type" value="Genomic_DNA"/>
</dbReference>
<dbReference type="SUPFAM" id="SSF52266">
    <property type="entry name" value="SGNH hydrolase"/>
    <property type="match status" value="1"/>
</dbReference>
<feature type="chain" id="PRO_5022683547" evidence="1">
    <location>
        <begin position="32"/>
        <end position="373"/>
    </location>
</feature>
<evidence type="ECO:0000259" key="3">
    <source>
        <dbReference type="Pfam" id="PF17996"/>
    </source>
</evidence>
<feature type="domain" description="SGNH hydrolase-type esterase" evidence="2">
    <location>
        <begin position="155"/>
        <end position="356"/>
    </location>
</feature>
<evidence type="ECO:0000313" key="4">
    <source>
        <dbReference type="EMBL" id="TYZ24777.1"/>
    </source>
</evidence>
<gene>
    <name evidence="4" type="ORF">FZ040_01685</name>
</gene>
<dbReference type="PANTHER" id="PTHR37834:SF2">
    <property type="entry name" value="ESTERASE, SGNH HYDROLASE-TYPE"/>
    <property type="match status" value="1"/>
</dbReference>
<comment type="caution">
    <text evidence="4">The sequence shown here is derived from an EMBL/GenBank/DDBJ whole genome shotgun (WGS) entry which is preliminary data.</text>
</comment>
<dbReference type="Pfam" id="PF17996">
    <property type="entry name" value="CE2_N"/>
    <property type="match status" value="1"/>
</dbReference>
<dbReference type="RefSeq" id="WP_149170401.1">
    <property type="nucleotide sequence ID" value="NZ_VTOY01000001.1"/>
</dbReference>
<dbReference type="InterPro" id="IPR052762">
    <property type="entry name" value="PCW_deacetylase/CE"/>
</dbReference>
<name>A0A5D6WA23_9FIRM</name>
<dbReference type="GO" id="GO:0052689">
    <property type="term" value="F:carboxylic ester hydrolase activity"/>
    <property type="evidence" value="ECO:0007669"/>
    <property type="project" value="InterPro"/>
</dbReference>
<organism evidence="4 5">
    <name type="scientific">Selenomonas ruminis</name>
    <dbReference type="NCBI Taxonomy" id="2593411"/>
    <lineage>
        <taxon>Bacteria</taxon>
        <taxon>Bacillati</taxon>
        <taxon>Bacillota</taxon>
        <taxon>Negativicutes</taxon>
        <taxon>Selenomonadales</taxon>
        <taxon>Selenomonadaceae</taxon>
        <taxon>Selenomonas</taxon>
    </lineage>
</organism>
<keyword evidence="1" id="KW-0732">Signal</keyword>
<dbReference type="Gene3D" id="2.60.120.260">
    <property type="entry name" value="Galactose-binding domain-like"/>
    <property type="match status" value="1"/>
</dbReference>
<evidence type="ECO:0000259" key="2">
    <source>
        <dbReference type="Pfam" id="PF13472"/>
    </source>
</evidence>
<feature type="signal peptide" evidence="1">
    <location>
        <begin position="1"/>
        <end position="31"/>
    </location>
</feature>
<evidence type="ECO:0000256" key="1">
    <source>
        <dbReference type="SAM" id="SignalP"/>
    </source>
</evidence>
<dbReference type="CDD" id="cd01831">
    <property type="entry name" value="Endoglucanase_E_like"/>
    <property type="match status" value="1"/>
</dbReference>
<accession>A0A5D6WA23</accession>
<dbReference type="InterPro" id="IPR036514">
    <property type="entry name" value="SGNH_hydro_sf"/>
</dbReference>
<keyword evidence="5" id="KW-1185">Reference proteome</keyword>
<dbReference type="OrthoDB" id="9801375at2"/>
<keyword evidence="4" id="KW-0378">Hydrolase</keyword>